<accession>A0ABT5K6G0</accession>
<evidence type="ECO:0000313" key="1">
    <source>
        <dbReference type="EMBL" id="MDC8760356.1"/>
    </source>
</evidence>
<dbReference type="EMBL" id="JAQQXR010000012">
    <property type="protein sequence ID" value="MDC8760356.1"/>
    <property type="molecule type" value="Genomic_DNA"/>
</dbReference>
<evidence type="ECO:0008006" key="3">
    <source>
        <dbReference type="Google" id="ProtNLM"/>
    </source>
</evidence>
<evidence type="ECO:0000313" key="2">
    <source>
        <dbReference type="Proteomes" id="UP001221208"/>
    </source>
</evidence>
<proteinExistence type="predicted"/>
<reference evidence="1 2" key="1">
    <citation type="submission" date="2022-10" db="EMBL/GenBank/DDBJ databases">
        <title>Janthinobacterium sp. hw3 Genome sequencing.</title>
        <authorList>
            <person name="Park S."/>
        </authorList>
    </citation>
    <scope>NUCLEOTIDE SEQUENCE [LARGE SCALE GENOMIC DNA]</scope>
    <source>
        <strain evidence="2">hw3</strain>
    </source>
</reference>
<dbReference type="Proteomes" id="UP001221208">
    <property type="component" value="Unassembled WGS sequence"/>
</dbReference>
<gene>
    <name evidence="1" type="ORF">OIK44_22445</name>
</gene>
<comment type="caution">
    <text evidence="1">The sequence shown here is derived from an EMBL/GenBank/DDBJ whole genome shotgun (WGS) entry which is preliminary data.</text>
</comment>
<protein>
    <recommendedName>
        <fullName evidence="3">Lipoprotein</fullName>
    </recommendedName>
</protein>
<dbReference type="RefSeq" id="WP_273674101.1">
    <property type="nucleotide sequence ID" value="NZ_JAQQXR010000012.1"/>
</dbReference>
<organism evidence="1 2">
    <name type="scientific">Janthinobacterium fluminis</name>
    <dbReference type="NCBI Taxonomy" id="2987524"/>
    <lineage>
        <taxon>Bacteria</taxon>
        <taxon>Pseudomonadati</taxon>
        <taxon>Pseudomonadota</taxon>
        <taxon>Betaproteobacteria</taxon>
        <taxon>Burkholderiales</taxon>
        <taxon>Oxalobacteraceae</taxon>
        <taxon>Janthinobacterium</taxon>
    </lineage>
</organism>
<sequence>MREPSRPPASPARHTLGATFTLPDEAIMVIKTAITLLSATLIAGCAVPHSPAPLATNFATSKQAKLQAVAHWNAISAHIDQQLAPALKNSPAMPLYVEALQPTAFNQAMSGRLITALVNNGYVVNKTPAAALKVDIDTQVVAFSGRRPQYSFAGERSALAAGAWVLTGVQHSIAGLATAAVVADDAYTWFRSEFASGATPKTEIVVTVSVSDEHRYYARYTSVYYVTDDDRLLYEVAPPKDSPQITKLFTVKGG</sequence>
<keyword evidence="2" id="KW-1185">Reference proteome</keyword>
<name>A0ABT5K6G0_9BURK</name>